<dbReference type="InterPro" id="IPR051449">
    <property type="entry name" value="ABC-2_transporter_component"/>
</dbReference>
<comment type="subcellular location">
    <subcellularLocation>
        <location evidence="1">Cell membrane</location>
        <topology evidence="1">Multi-pass membrane protein</topology>
    </subcellularLocation>
</comment>
<evidence type="ECO:0000256" key="1">
    <source>
        <dbReference type="ARBA" id="ARBA00004651"/>
    </source>
</evidence>
<comment type="caution">
    <text evidence="10">The sequence shown here is derived from an EMBL/GenBank/DDBJ whole genome shotgun (WGS) entry which is preliminary data.</text>
</comment>
<dbReference type="EMBL" id="PGFG01000001">
    <property type="protein sequence ID" value="PJJ76180.1"/>
    <property type="molecule type" value="Genomic_DNA"/>
</dbReference>
<evidence type="ECO:0000256" key="2">
    <source>
        <dbReference type="ARBA" id="ARBA00007783"/>
    </source>
</evidence>
<keyword evidence="6 8" id="KW-1133">Transmembrane helix</keyword>
<feature type="domain" description="ABC transmembrane type-2" evidence="9">
    <location>
        <begin position="129"/>
        <end position="367"/>
    </location>
</feature>
<dbReference type="GO" id="GO:0005886">
    <property type="term" value="C:plasma membrane"/>
    <property type="evidence" value="ECO:0007669"/>
    <property type="project" value="UniProtKB-SubCell"/>
</dbReference>
<dbReference type="InterPro" id="IPR047817">
    <property type="entry name" value="ABC2_TM_bact-type"/>
</dbReference>
<feature type="transmembrane region" description="Helical" evidence="8">
    <location>
        <begin position="284"/>
        <end position="304"/>
    </location>
</feature>
<evidence type="ECO:0000256" key="4">
    <source>
        <dbReference type="ARBA" id="ARBA00022475"/>
    </source>
</evidence>
<evidence type="ECO:0000256" key="6">
    <source>
        <dbReference type="ARBA" id="ARBA00022989"/>
    </source>
</evidence>
<keyword evidence="4" id="KW-1003">Cell membrane</keyword>
<dbReference type="Gene3D" id="3.40.1710.10">
    <property type="entry name" value="abc type-2 transporter like domain"/>
    <property type="match status" value="1"/>
</dbReference>
<evidence type="ECO:0000256" key="8">
    <source>
        <dbReference type="SAM" id="Phobius"/>
    </source>
</evidence>
<feature type="transmembrane region" description="Helical" evidence="8">
    <location>
        <begin position="175"/>
        <end position="197"/>
    </location>
</feature>
<dbReference type="PANTHER" id="PTHR30294:SF29">
    <property type="entry name" value="MULTIDRUG ABC TRANSPORTER PERMEASE YBHS-RELATED"/>
    <property type="match status" value="1"/>
</dbReference>
<evidence type="ECO:0000259" key="9">
    <source>
        <dbReference type="PROSITE" id="PS51012"/>
    </source>
</evidence>
<feature type="transmembrane region" description="Helical" evidence="8">
    <location>
        <begin position="21"/>
        <end position="41"/>
    </location>
</feature>
<dbReference type="AlphaFoldDB" id="A0A2M9CW94"/>
<accession>A0A2M9CW94</accession>
<name>A0A2M9CW94_9BACT</name>
<evidence type="ECO:0000256" key="5">
    <source>
        <dbReference type="ARBA" id="ARBA00022692"/>
    </source>
</evidence>
<feature type="transmembrane region" description="Helical" evidence="8">
    <location>
        <begin position="253"/>
        <end position="278"/>
    </location>
</feature>
<organism evidence="10 11">
    <name type="scientific">Thermoflavifilum aggregans</name>
    <dbReference type="NCBI Taxonomy" id="454188"/>
    <lineage>
        <taxon>Bacteria</taxon>
        <taxon>Pseudomonadati</taxon>
        <taxon>Bacteroidota</taxon>
        <taxon>Chitinophagia</taxon>
        <taxon>Chitinophagales</taxon>
        <taxon>Chitinophagaceae</taxon>
        <taxon>Thermoflavifilum</taxon>
    </lineage>
</organism>
<dbReference type="Proteomes" id="UP000230000">
    <property type="component" value="Unassembled WGS sequence"/>
</dbReference>
<evidence type="ECO:0000313" key="10">
    <source>
        <dbReference type="EMBL" id="PJJ76180.1"/>
    </source>
</evidence>
<sequence length="369" mass="41604">MMKQIISFVRKEFYHVFRDSKTMLMLFGLPIAQIVLFGFALTNEIKNSKIVICDYAKDEATQQIIKKLEVGRNFIIQKELISHKQIEEALKQGDIKLAIIFPSNFNKDLLHLNKAQVQIIADASDPNTASILTDYATNIIMDYQQELMKNNTMPFRIVPEIRMLYNPELKGAPNFVPGVMALVLLLICVLMTSVSIVKEKETGTIEVLLVSPLNPVIIIISKSIPYLFLSLINLTVILTLSVRLLGMPINGSILLLLAESILFIILSLTLGILISNIARSQQSAMLISMMGMLAPTILLTGFMFPIENMPVPLQVISNLIPSKWYYTIITSIMIKGLRFSAIWKETLVLFGMTCFLLLASFKKFKNRLE</sequence>
<keyword evidence="11" id="KW-1185">Reference proteome</keyword>
<proteinExistence type="inferred from homology"/>
<dbReference type="GO" id="GO:0140359">
    <property type="term" value="F:ABC-type transporter activity"/>
    <property type="evidence" value="ECO:0007669"/>
    <property type="project" value="InterPro"/>
</dbReference>
<gene>
    <name evidence="10" type="ORF">BXY57_1784</name>
</gene>
<dbReference type="PANTHER" id="PTHR30294">
    <property type="entry name" value="MEMBRANE COMPONENT OF ABC TRANSPORTER YHHJ-RELATED"/>
    <property type="match status" value="1"/>
</dbReference>
<evidence type="ECO:0000256" key="7">
    <source>
        <dbReference type="ARBA" id="ARBA00023136"/>
    </source>
</evidence>
<keyword evidence="7 8" id="KW-0472">Membrane</keyword>
<reference evidence="10 11" key="1">
    <citation type="submission" date="2017-11" db="EMBL/GenBank/DDBJ databases">
        <title>Genomic Encyclopedia of Archaeal and Bacterial Type Strains, Phase II (KMG-II): From Individual Species to Whole Genera.</title>
        <authorList>
            <person name="Goeker M."/>
        </authorList>
    </citation>
    <scope>NUCLEOTIDE SEQUENCE [LARGE SCALE GENOMIC DNA]</scope>
    <source>
        <strain evidence="10 11">DSM 27268</strain>
    </source>
</reference>
<evidence type="ECO:0000313" key="11">
    <source>
        <dbReference type="Proteomes" id="UP000230000"/>
    </source>
</evidence>
<protein>
    <submittedName>
        <fullName evidence="10">ABC-2 type transport system permease protein</fullName>
    </submittedName>
</protein>
<keyword evidence="5 8" id="KW-0812">Transmembrane</keyword>
<dbReference type="PROSITE" id="PS51012">
    <property type="entry name" value="ABC_TM2"/>
    <property type="match status" value="1"/>
</dbReference>
<feature type="transmembrane region" description="Helical" evidence="8">
    <location>
        <begin position="347"/>
        <end position="364"/>
    </location>
</feature>
<feature type="transmembrane region" description="Helical" evidence="8">
    <location>
        <begin position="226"/>
        <end position="246"/>
    </location>
</feature>
<comment type="similarity">
    <text evidence="2">Belongs to the ABC-2 integral membrane protein family.</text>
</comment>
<dbReference type="InterPro" id="IPR013525">
    <property type="entry name" value="ABC2_TM"/>
</dbReference>
<keyword evidence="3" id="KW-0813">Transport</keyword>
<dbReference type="Pfam" id="PF12698">
    <property type="entry name" value="ABC2_membrane_3"/>
    <property type="match status" value="1"/>
</dbReference>
<evidence type="ECO:0000256" key="3">
    <source>
        <dbReference type="ARBA" id="ARBA00022448"/>
    </source>
</evidence>